<dbReference type="AlphaFoldDB" id="A0A8J3IR03"/>
<dbReference type="Proteomes" id="UP000597444">
    <property type="component" value="Unassembled WGS sequence"/>
</dbReference>
<reference evidence="2" key="1">
    <citation type="submission" date="2020-10" db="EMBL/GenBank/DDBJ databases">
        <title>Taxonomic study of unclassified bacteria belonging to the class Ktedonobacteria.</title>
        <authorList>
            <person name="Yabe S."/>
            <person name="Wang C.M."/>
            <person name="Zheng Y."/>
            <person name="Sakai Y."/>
            <person name="Cavaletti L."/>
            <person name="Monciardini P."/>
            <person name="Donadio S."/>
        </authorList>
    </citation>
    <scope>NUCLEOTIDE SEQUENCE</scope>
    <source>
        <strain evidence="2">ID150040</strain>
    </source>
</reference>
<comment type="caution">
    <text evidence="2">The sequence shown here is derived from an EMBL/GenBank/DDBJ whole genome shotgun (WGS) entry which is preliminary data.</text>
</comment>
<dbReference type="RefSeq" id="WP_220209815.1">
    <property type="nucleotide sequence ID" value="NZ_BNJK01000002.1"/>
</dbReference>
<dbReference type="Gene3D" id="3.30.450.180">
    <property type="match status" value="1"/>
</dbReference>
<protein>
    <submittedName>
        <fullName evidence="2">Transcriptional regulator</fullName>
    </submittedName>
</protein>
<sequence>MLSDQRVDDAQRRTALGEFLRTRRARLTPTQIGLPAGPRRRTPGLRREEVAVAAGVSTTWYTYLEQGRDIHVSRIVLECIADALHLNQDERLHLFLLADQSTTATPSLLPEETIPAAYQLVLDGLTEYPAYIRGRRMDILAWNKAACAVFGDFALLPHRERNFLWLIFTDTPFRRLFVDHAGLAQEMLEIFRETATRYMSASWLHEFTDALSQASPEFRQHWQGHNVRRKSYGAVSRELLHPEMGRLVFTIAGFQMSGDPDIQCCIFTSTPNSETATKLRQQLHSPAPL</sequence>
<proteinExistence type="predicted"/>
<dbReference type="InterPro" id="IPR041413">
    <property type="entry name" value="MLTR_LBD"/>
</dbReference>
<organism evidence="2 3">
    <name type="scientific">Reticulibacter mediterranei</name>
    <dbReference type="NCBI Taxonomy" id="2778369"/>
    <lineage>
        <taxon>Bacteria</taxon>
        <taxon>Bacillati</taxon>
        <taxon>Chloroflexota</taxon>
        <taxon>Ktedonobacteria</taxon>
        <taxon>Ktedonobacterales</taxon>
        <taxon>Reticulibacteraceae</taxon>
        <taxon>Reticulibacter</taxon>
    </lineage>
</organism>
<dbReference type="GO" id="GO:0003677">
    <property type="term" value="F:DNA binding"/>
    <property type="evidence" value="ECO:0007669"/>
    <property type="project" value="InterPro"/>
</dbReference>
<dbReference type="Gene3D" id="1.10.260.40">
    <property type="entry name" value="lambda repressor-like DNA-binding domains"/>
    <property type="match status" value="1"/>
</dbReference>
<dbReference type="EMBL" id="BNJK01000002">
    <property type="protein sequence ID" value="GHO99161.1"/>
    <property type="molecule type" value="Genomic_DNA"/>
</dbReference>
<evidence type="ECO:0000259" key="1">
    <source>
        <dbReference type="SMART" id="SM00530"/>
    </source>
</evidence>
<name>A0A8J3IR03_9CHLR</name>
<feature type="domain" description="HTH cro/C1-type" evidence="1">
    <location>
        <begin position="19"/>
        <end position="91"/>
    </location>
</feature>
<dbReference type="Pfam" id="PF17765">
    <property type="entry name" value="MLTR_LBD"/>
    <property type="match status" value="1"/>
</dbReference>
<dbReference type="InterPro" id="IPR001387">
    <property type="entry name" value="Cro/C1-type_HTH"/>
</dbReference>
<accession>A0A8J3IR03</accession>
<dbReference type="SUPFAM" id="SSF47413">
    <property type="entry name" value="lambda repressor-like DNA-binding domains"/>
    <property type="match status" value="1"/>
</dbReference>
<dbReference type="Pfam" id="PF13560">
    <property type="entry name" value="HTH_31"/>
    <property type="match status" value="1"/>
</dbReference>
<dbReference type="InterPro" id="IPR010982">
    <property type="entry name" value="Lambda_DNA-bd_dom_sf"/>
</dbReference>
<gene>
    <name evidence="2" type="ORF">KSF_092090</name>
</gene>
<dbReference type="SMART" id="SM00530">
    <property type="entry name" value="HTH_XRE"/>
    <property type="match status" value="1"/>
</dbReference>
<keyword evidence="3" id="KW-1185">Reference proteome</keyword>
<dbReference type="CDD" id="cd00093">
    <property type="entry name" value="HTH_XRE"/>
    <property type="match status" value="1"/>
</dbReference>
<evidence type="ECO:0000313" key="2">
    <source>
        <dbReference type="EMBL" id="GHO99161.1"/>
    </source>
</evidence>
<dbReference type="PANTHER" id="PTHR35010">
    <property type="entry name" value="BLL4672 PROTEIN-RELATED"/>
    <property type="match status" value="1"/>
</dbReference>
<evidence type="ECO:0000313" key="3">
    <source>
        <dbReference type="Proteomes" id="UP000597444"/>
    </source>
</evidence>